<evidence type="ECO:0000256" key="1">
    <source>
        <dbReference type="SAM" id="Phobius"/>
    </source>
</evidence>
<proteinExistence type="predicted"/>
<dbReference type="AlphaFoldDB" id="A0A6C0JYV1"/>
<accession>A0A6C0JYV1</accession>
<name>A0A6C0JYV1_9ZZZZ</name>
<feature type="transmembrane region" description="Helical" evidence="1">
    <location>
        <begin position="16"/>
        <end position="38"/>
    </location>
</feature>
<keyword evidence="1" id="KW-1133">Transmembrane helix</keyword>
<keyword evidence="1" id="KW-0812">Transmembrane</keyword>
<keyword evidence="1" id="KW-0472">Membrane</keyword>
<organism evidence="2">
    <name type="scientific">viral metagenome</name>
    <dbReference type="NCBI Taxonomy" id="1070528"/>
    <lineage>
        <taxon>unclassified sequences</taxon>
        <taxon>metagenomes</taxon>
        <taxon>organismal metagenomes</taxon>
    </lineage>
</organism>
<feature type="transmembrane region" description="Helical" evidence="1">
    <location>
        <begin position="50"/>
        <end position="71"/>
    </location>
</feature>
<evidence type="ECO:0000313" key="2">
    <source>
        <dbReference type="EMBL" id="QHU10952.1"/>
    </source>
</evidence>
<evidence type="ECO:0008006" key="3">
    <source>
        <dbReference type="Google" id="ProtNLM"/>
    </source>
</evidence>
<dbReference type="EMBL" id="MN740776">
    <property type="protein sequence ID" value="QHU10952.1"/>
    <property type="molecule type" value="Genomic_DNA"/>
</dbReference>
<protein>
    <recommendedName>
        <fullName evidence="3">DUF4405 domain-containing protein</fullName>
    </recommendedName>
</protein>
<sequence length="85" mass="9677">MNNIFLLYMDLLPPSFYAHIINGFLLFIALIVIVTNYSKLSKYEGYPGKTMYLILLLSIAVGIHGISHLGLESVYGYNPLKLYFQ</sequence>
<reference evidence="2" key="1">
    <citation type="journal article" date="2020" name="Nature">
        <title>Giant virus diversity and host interactions through global metagenomics.</title>
        <authorList>
            <person name="Schulz F."/>
            <person name="Roux S."/>
            <person name="Paez-Espino D."/>
            <person name="Jungbluth S."/>
            <person name="Walsh D.A."/>
            <person name="Denef V.J."/>
            <person name="McMahon K.D."/>
            <person name="Konstantinidis K.T."/>
            <person name="Eloe-Fadrosh E.A."/>
            <person name="Kyrpides N.C."/>
            <person name="Woyke T."/>
        </authorList>
    </citation>
    <scope>NUCLEOTIDE SEQUENCE</scope>
    <source>
        <strain evidence="2">GVMAG-S-1101165-83</strain>
    </source>
</reference>